<dbReference type="Proteomes" id="UP000887565">
    <property type="component" value="Unplaced"/>
</dbReference>
<sequence length="69" mass="7934">MYDWHWHQRMCLGSGTSTCISKKKWHQDIPNKNTGQENEPRENPASASIDGQNWLVFSQSSNNGRVESK</sequence>
<dbReference type="WBParaSite" id="nRc.2.0.1.t02046-RA">
    <property type="protein sequence ID" value="nRc.2.0.1.t02046-RA"/>
    <property type="gene ID" value="nRc.2.0.1.g02046"/>
</dbReference>
<accession>A0A915HKF6</accession>
<evidence type="ECO:0000313" key="2">
    <source>
        <dbReference type="Proteomes" id="UP000887565"/>
    </source>
</evidence>
<name>A0A915HKF6_ROMCU</name>
<organism evidence="2 3">
    <name type="scientific">Romanomermis culicivorax</name>
    <name type="common">Nematode worm</name>
    <dbReference type="NCBI Taxonomy" id="13658"/>
    <lineage>
        <taxon>Eukaryota</taxon>
        <taxon>Metazoa</taxon>
        <taxon>Ecdysozoa</taxon>
        <taxon>Nematoda</taxon>
        <taxon>Enoplea</taxon>
        <taxon>Dorylaimia</taxon>
        <taxon>Mermithida</taxon>
        <taxon>Mermithoidea</taxon>
        <taxon>Mermithidae</taxon>
        <taxon>Romanomermis</taxon>
    </lineage>
</organism>
<proteinExistence type="predicted"/>
<dbReference type="AlphaFoldDB" id="A0A915HKF6"/>
<evidence type="ECO:0000313" key="3">
    <source>
        <dbReference type="WBParaSite" id="nRc.2.0.1.t02046-RA"/>
    </source>
</evidence>
<keyword evidence="2" id="KW-1185">Reference proteome</keyword>
<feature type="region of interest" description="Disordered" evidence="1">
    <location>
        <begin position="21"/>
        <end position="69"/>
    </location>
</feature>
<feature type="compositionally biased region" description="Polar residues" evidence="1">
    <location>
        <begin position="45"/>
        <end position="69"/>
    </location>
</feature>
<evidence type="ECO:0000256" key="1">
    <source>
        <dbReference type="SAM" id="MobiDB-lite"/>
    </source>
</evidence>
<reference evidence="3" key="1">
    <citation type="submission" date="2022-11" db="UniProtKB">
        <authorList>
            <consortium name="WormBaseParasite"/>
        </authorList>
    </citation>
    <scope>IDENTIFICATION</scope>
</reference>
<protein>
    <submittedName>
        <fullName evidence="3">Uncharacterized protein</fullName>
    </submittedName>
</protein>